<dbReference type="Gene3D" id="3.30.1380.10">
    <property type="match status" value="1"/>
</dbReference>
<dbReference type="SUPFAM" id="SSF55166">
    <property type="entry name" value="Hedgehog/DD-peptidase"/>
    <property type="match status" value="1"/>
</dbReference>
<sequence>MTPHFSAAELRCKCGCGLVQFQAGFLDHLELLRRTYGRYMRVTSACRCADHNAKVSPQAPLRSLHIGNRETRPGHNGTLAIDVAVTGDDKGNLFAVAWKQGWSVGWNKNFLHLDRRVDIGMPQVTFEY</sequence>
<evidence type="ECO:0000259" key="1">
    <source>
        <dbReference type="Pfam" id="PF08291"/>
    </source>
</evidence>
<accession>A0A6J5M1C8</accession>
<evidence type="ECO:0000313" key="4">
    <source>
        <dbReference type="EMBL" id="CAB4156965.1"/>
    </source>
</evidence>
<dbReference type="InterPro" id="IPR013230">
    <property type="entry name" value="Peptidase_M15A_C"/>
</dbReference>
<protein>
    <submittedName>
        <fullName evidence="2">Peptidase M15A, C-terminal</fullName>
    </submittedName>
</protein>
<proteinExistence type="predicted"/>
<dbReference type="EMBL" id="LR796646">
    <property type="protein sequence ID" value="CAB4156965.1"/>
    <property type="molecule type" value="Genomic_DNA"/>
</dbReference>
<evidence type="ECO:0000313" key="3">
    <source>
        <dbReference type="EMBL" id="CAB4140366.1"/>
    </source>
</evidence>
<dbReference type="Pfam" id="PF08291">
    <property type="entry name" value="Peptidase_M15_3"/>
    <property type="match status" value="1"/>
</dbReference>
<reference evidence="2" key="1">
    <citation type="submission" date="2020-04" db="EMBL/GenBank/DDBJ databases">
        <authorList>
            <person name="Chiriac C."/>
            <person name="Salcher M."/>
            <person name="Ghai R."/>
            <person name="Kavagutti S V."/>
        </authorList>
    </citation>
    <scope>NUCLEOTIDE SEQUENCE</scope>
</reference>
<organism evidence="2">
    <name type="scientific">uncultured Caudovirales phage</name>
    <dbReference type="NCBI Taxonomy" id="2100421"/>
    <lineage>
        <taxon>Viruses</taxon>
        <taxon>Duplodnaviria</taxon>
        <taxon>Heunggongvirae</taxon>
        <taxon>Uroviricota</taxon>
        <taxon>Caudoviricetes</taxon>
        <taxon>Peduoviridae</taxon>
        <taxon>Maltschvirus</taxon>
        <taxon>Maltschvirus maltsch</taxon>
    </lineage>
</organism>
<evidence type="ECO:0000313" key="2">
    <source>
        <dbReference type="EMBL" id="CAB4139922.1"/>
    </source>
</evidence>
<feature type="domain" description="Peptidase M15A C-terminal" evidence="1">
    <location>
        <begin position="3"/>
        <end position="114"/>
    </location>
</feature>
<dbReference type="EMBL" id="LR796369">
    <property type="protein sequence ID" value="CAB4139922.1"/>
    <property type="molecule type" value="Genomic_DNA"/>
</dbReference>
<gene>
    <name evidence="2" type="ORF">UFOVP356_16</name>
    <name evidence="3" type="ORF">UFOVP408_19</name>
    <name evidence="4" type="ORF">UFOVP676_54</name>
</gene>
<name>A0A6J5M1C8_9CAUD</name>
<dbReference type="EMBL" id="LR796373">
    <property type="protein sequence ID" value="CAB4140366.1"/>
    <property type="molecule type" value="Genomic_DNA"/>
</dbReference>
<dbReference type="InterPro" id="IPR009045">
    <property type="entry name" value="Zn_M74/Hedgehog-like"/>
</dbReference>